<evidence type="ECO:0000256" key="4">
    <source>
        <dbReference type="ARBA" id="ARBA00022692"/>
    </source>
</evidence>
<organism evidence="11">
    <name type="scientific">Haemonchus placei</name>
    <name type="common">Barber's pole worm</name>
    <dbReference type="NCBI Taxonomy" id="6290"/>
    <lineage>
        <taxon>Eukaryota</taxon>
        <taxon>Metazoa</taxon>
        <taxon>Ecdysozoa</taxon>
        <taxon>Nematoda</taxon>
        <taxon>Chromadorea</taxon>
        <taxon>Rhabditida</taxon>
        <taxon>Rhabditina</taxon>
        <taxon>Rhabditomorpha</taxon>
        <taxon>Strongyloidea</taxon>
        <taxon>Trichostrongylidae</taxon>
        <taxon>Haemonchus</taxon>
    </lineage>
</organism>
<dbReference type="PANTHER" id="PTHR11629:SF56">
    <property type="entry name" value="V-TYPE PROTON ATPASE 116 KDA SUBUNIT A 4"/>
    <property type="match status" value="1"/>
</dbReference>
<evidence type="ECO:0000313" key="10">
    <source>
        <dbReference type="Proteomes" id="UP000268014"/>
    </source>
</evidence>
<evidence type="ECO:0000256" key="7">
    <source>
        <dbReference type="ARBA" id="ARBA00023136"/>
    </source>
</evidence>
<name>A0A0N4XB09_HAEPC</name>
<keyword evidence="5" id="KW-1133">Transmembrane helix</keyword>
<dbReference type="STRING" id="6290.A0A0N4XB09"/>
<accession>A0A0N4XB09</accession>
<dbReference type="OrthoDB" id="10264220at2759"/>
<reference evidence="11" key="1">
    <citation type="submission" date="2017-02" db="UniProtKB">
        <authorList>
            <consortium name="WormBaseParasite"/>
        </authorList>
    </citation>
    <scope>IDENTIFICATION</scope>
</reference>
<keyword evidence="4" id="KW-0812">Transmembrane</keyword>
<keyword evidence="6" id="KW-0406">Ion transport</keyword>
<dbReference type="GO" id="GO:0046961">
    <property type="term" value="F:proton-transporting ATPase activity, rotational mechanism"/>
    <property type="evidence" value="ECO:0007669"/>
    <property type="project" value="InterPro"/>
</dbReference>
<evidence type="ECO:0000256" key="3">
    <source>
        <dbReference type="ARBA" id="ARBA00022448"/>
    </source>
</evidence>
<dbReference type="AlphaFoldDB" id="A0A0N4XB09"/>
<gene>
    <name evidence="9" type="ORF">HPLM_LOCUS21543</name>
</gene>
<dbReference type="EMBL" id="UZAF01023609">
    <property type="protein sequence ID" value="VDO90598.1"/>
    <property type="molecule type" value="Genomic_DNA"/>
</dbReference>
<evidence type="ECO:0000256" key="5">
    <source>
        <dbReference type="ARBA" id="ARBA00022989"/>
    </source>
</evidence>
<keyword evidence="7" id="KW-0472">Membrane</keyword>
<keyword evidence="10" id="KW-1185">Reference proteome</keyword>
<evidence type="ECO:0000256" key="6">
    <source>
        <dbReference type="ARBA" id="ARBA00023065"/>
    </source>
</evidence>
<dbReference type="GO" id="GO:0007035">
    <property type="term" value="P:vacuolar acidification"/>
    <property type="evidence" value="ECO:0007669"/>
    <property type="project" value="TreeGrafter"/>
</dbReference>
<sequence length="133" mass="15139">MGSLYRSEPMKLCEMILVRDATYDCVAELGKYGIVQFNDTQVGELELDFVSLNKNDSYIRKNLNEMREFQYVLQRVEQFFEVHMEDEAMINIEAPGAEQDSLNKSISAGGHISGQNDVPLTPLLNDEKGENAW</sequence>
<evidence type="ECO:0000313" key="9">
    <source>
        <dbReference type="EMBL" id="VDO90598.1"/>
    </source>
</evidence>
<reference evidence="9 10" key="2">
    <citation type="submission" date="2018-11" db="EMBL/GenBank/DDBJ databases">
        <authorList>
            <consortium name="Pathogen Informatics"/>
        </authorList>
    </citation>
    <scope>NUCLEOTIDE SEQUENCE [LARGE SCALE GENOMIC DNA]</scope>
    <source>
        <strain evidence="9 10">MHpl1</strain>
    </source>
</reference>
<dbReference type="WBParaSite" id="HPLM_0002155401-mRNA-1">
    <property type="protein sequence ID" value="HPLM_0002155401-mRNA-1"/>
    <property type="gene ID" value="HPLM_0002155401"/>
</dbReference>
<dbReference type="GO" id="GO:0016471">
    <property type="term" value="C:vacuolar proton-transporting V-type ATPase complex"/>
    <property type="evidence" value="ECO:0007669"/>
    <property type="project" value="TreeGrafter"/>
</dbReference>
<evidence type="ECO:0000256" key="1">
    <source>
        <dbReference type="ARBA" id="ARBA00004141"/>
    </source>
</evidence>
<evidence type="ECO:0000256" key="8">
    <source>
        <dbReference type="SAM" id="MobiDB-lite"/>
    </source>
</evidence>
<comment type="subcellular location">
    <subcellularLocation>
        <location evidence="1">Membrane</location>
        <topology evidence="1">Multi-pass membrane protein</topology>
    </subcellularLocation>
</comment>
<dbReference type="GO" id="GO:0033179">
    <property type="term" value="C:proton-transporting V-type ATPase, V0 domain"/>
    <property type="evidence" value="ECO:0007669"/>
    <property type="project" value="InterPro"/>
</dbReference>
<dbReference type="GO" id="GO:0005886">
    <property type="term" value="C:plasma membrane"/>
    <property type="evidence" value="ECO:0007669"/>
    <property type="project" value="TreeGrafter"/>
</dbReference>
<evidence type="ECO:0000256" key="2">
    <source>
        <dbReference type="ARBA" id="ARBA00009904"/>
    </source>
</evidence>
<dbReference type="Proteomes" id="UP000268014">
    <property type="component" value="Unassembled WGS sequence"/>
</dbReference>
<feature type="region of interest" description="Disordered" evidence="8">
    <location>
        <begin position="103"/>
        <end position="133"/>
    </location>
</feature>
<dbReference type="PANTHER" id="PTHR11629">
    <property type="entry name" value="VACUOLAR PROTON ATPASES"/>
    <property type="match status" value="1"/>
</dbReference>
<protein>
    <submittedName>
        <fullName evidence="11">V-type proton ATPase subunit a</fullName>
    </submittedName>
</protein>
<evidence type="ECO:0000313" key="11">
    <source>
        <dbReference type="WBParaSite" id="HPLM_0002155401-mRNA-1"/>
    </source>
</evidence>
<keyword evidence="3" id="KW-0813">Transport</keyword>
<proteinExistence type="inferred from homology"/>
<dbReference type="GO" id="GO:0051117">
    <property type="term" value="F:ATPase binding"/>
    <property type="evidence" value="ECO:0007669"/>
    <property type="project" value="TreeGrafter"/>
</dbReference>
<dbReference type="InterPro" id="IPR002490">
    <property type="entry name" value="V-ATPase_116kDa_su"/>
</dbReference>
<comment type="similarity">
    <text evidence="2">Belongs to the V-ATPase 116 kDa subunit family.</text>
</comment>